<evidence type="ECO:0000256" key="2">
    <source>
        <dbReference type="ARBA" id="ARBA00023015"/>
    </source>
</evidence>
<name>A0A210PYW7_MIZYE</name>
<feature type="DNA-binding region" description="Fork-head" evidence="6">
    <location>
        <begin position="234"/>
        <end position="332"/>
    </location>
</feature>
<dbReference type="Gene3D" id="1.10.10.10">
    <property type="entry name" value="Winged helix-like DNA-binding domain superfamily/Winged helix DNA-binding domain"/>
    <property type="match status" value="1"/>
</dbReference>
<dbReference type="InterPro" id="IPR036388">
    <property type="entry name" value="WH-like_DNA-bd_sf"/>
</dbReference>
<evidence type="ECO:0000256" key="1">
    <source>
        <dbReference type="ARBA" id="ARBA00022473"/>
    </source>
</evidence>
<evidence type="ECO:0000256" key="5">
    <source>
        <dbReference type="ARBA" id="ARBA00023242"/>
    </source>
</evidence>
<dbReference type="EMBL" id="NEDP02005373">
    <property type="protein sequence ID" value="OWF41672.1"/>
    <property type="molecule type" value="Genomic_DNA"/>
</dbReference>
<evidence type="ECO:0000256" key="7">
    <source>
        <dbReference type="SAM" id="MobiDB-lite"/>
    </source>
</evidence>
<comment type="caution">
    <text evidence="9">The sequence shown here is derived from an EMBL/GenBank/DDBJ whole genome shotgun (WGS) entry which is preliminary data.</text>
</comment>
<feature type="compositionally biased region" description="Polar residues" evidence="7">
    <location>
        <begin position="121"/>
        <end position="137"/>
    </location>
</feature>
<evidence type="ECO:0000259" key="8">
    <source>
        <dbReference type="PROSITE" id="PS50039"/>
    </source>
</evidence>
<dbReference type="PROSITE" id="PS50039">
    <property type="entry name" value="FORK_HEAD_3"/>
    <property type="match status" value="1"/>
</dbReference>
<organism evidence="9 10">
    <name type="scientific">Mizuhopecten yessoensis</name>
    <name type="common">Japanese scallop</name>
    <name type="synonym">Patinopecten yessoensis</name>
    <dbReference type="NCBI Taxonomy" id="6573"/>
    <lineage>
        <taxon>Eukaryota</taxon>
        <taxon>Metazoa</taxon>
        <taxon>Spiralia</taxon>
        <taxon>Lophotrochozoa</taxon>
        <taxon>Mollusca</taxon>
        <taxon>Bivalvia</taxon>
        <taxon>Autobranchia</taxon>
        <taxon>Pteriomorphia</taxon>
        <taxon>Pectinida</taxon>
        <taxon>Pectinoidea</taxon>
        <taxon>Pectinidae</taxon>
        <taxon>Mizuhopecten</taxon>
    </lineage>
</organism>
<dbReference type="PANTHER" id="PTHR46721:SF3">
    <property type="entry name" value="FORKHEAD BOX N1"/>
    <property type="match status" value="1"/>
</dbReference>
<dbReference type="Proteomes" id="UP000242188">
    <property type="component" value="Unassembled WGS sequence"/>
</dbReference>
<dbReference type="STRING" id="6573.A0A210PYW7"/>
<dbReference type="GO" id="GO:0000981">
    <property type="term" value="F:DNA-binding transcription factor activity, RNA polymerase II-specific"/>
    <property type="evidence" value="ECO:0007669"/>
    <property type="project" value="TreeGrafter"/>
</dbReference>
<keyword evidence="10" id="KW-1185">Reference proteome</keyword>
<evidence type="ECO:0000256" key="3">
    <source>
        <dbReference type="ARBA" id="ARBA00023125"/>
    </source>
</evidence>
<accession>A0A210PYW7</accession>
<sequence>MLSMAFCNTSDMDFLDTIPMAMDSSSYDLQNEVDKILQGSDKFQDYSILNNDSNHGNFDFETNNQSVDDWIQNIQCQWNDVDVVKLQNSLLDSSFEVENNNPNLLVNPQTGLPVNHFSPRKQLSSSTTVKSESGQSSLLADSPHFTLQTDHNLNCATRESNTTSSDQSRFSNVNNNAHIQPVKSVLSSPSHNSPVLVNHLQQGLNGRQVTVTQNNVKKSVTVLKSDNSDRAFPKPVYSYSCLIAMSLKNSRNGSLPVSEIYTFMTEHFPYFKTAPDGWKNSVRHNLSLNKCFAKVETPKVTGNNSKKGCLWALNPDKVEKMEDEIAKHRKKDLDAIRNSMAMPEKLELIEAGKAGPAGSRSEGERILSLPVTTTPSTTTARVVKISTPVDSSIKQEDYLHSIVLDGSLSLDNPLPDLTLQNGIWDDLSTDMELPLTTSSTLSLNASPLTIQSVVSLAGVSGAFQGQFTCSSSPMLTLTQNATVAPACRTPSKILEAQI</sequence>
<dbReference type="PANTHER" id="PTHR46721">
    <property type="entry name" value="FORKHEAD BOX PROTEIN N1"/>
    <property type="match status" value="1"/>
</dbReference>
<dbReference type="InterPro" id="IPR030456">
    <property type="entry name" value="TF_fork_head_CS_2"/>
</dbReference>
<keyword evidence="5 6" id="KW-0539">Nucleus</keyword>
<reference evidence="9 10" key="1">
    <citation type="journal article" date="2017" name="Nat. Ecol. Evol.">
        <title>Scallop genome provides insights into evolution of bilaterian karyotype and development.</title>
        <authorList>
            <person name="Wang S."/>
            <person name="Zhang J."/>
            <person name="Jiao W."/>
            <person name="Li J."/>
            <person name="Xun X."/>
            <person name="Sun Y."/>
            <person name="Guo X."/>
            <person name="Huan P."/>
            <person name="Dong B."/>
            <person name="Zhang L."/>
            <person name="Hu X."/>
            <person name="Sun X."/>
            <person name="Wang J."/>
            <person name="Zhao C."/>
            <person name="Wang Y."/>
            <person name="Wang D."/>
            <person name="Huang X."/>
            <person name="Wang R."/>
            <person name="Lv J."/>
            <person name="Li Y."/>
            <person name="Zhang Z."/>
            <person name="Liu B."/>
            <person name="Lu W."/>
            <person name="Hui Y."/>
            <person name="Liang J."/>
            <person name="Zhou Z."/>
            <person name="Hou R."/>
            <person name="Li X."/>
            <person name="Liu Y."/>
            <person name="Li H."/>
            <person name="Ning X."/>
            <person name="Lin Y."/>
            <person name="Zhao L."/>
            <person name="Xing Q."/>
            <person name="Dou J."/>
            <person name="Li Y."/>
            <person name="Mao J."/>
            <person name="Guo H."/>
            <person name="Dou H."/>
            <person name="Li T."/>
            <person name="Mu C."/>
            <person name="Jiang W."/>
            <person name="Fu Q."/>
            <person name="Fu X."/>
            <person name="Miao Y."/>
            <person name="Liu J."/>
            <person name="Yu Q."/>
            <person name="Li R."/>
            <person name="Liao H."/>
            <person name="Li X."/>
            <person name="Kong Y."/>
            <person name="Jiang Z."/>
            <person name="Chourrout D."/>
            <person name="Li R."/>
            <person name="Bao Z."/>
        </authorList>
    </citation>
    <scope>NUCLEOTIDE SEQUENCE [LARGE SCALE GENOMIC DNA]</scope>
    <source>
        <strain evidence="9 10">PY_sf001</strain>
    </source>
</reference>
<gene>
    <name evidence="9" type="ORF">KP79_PYT18588</name>
</gene>
<dbReference type="SMART" id="SM00339">
    <property type="entry name" value="FH"/>
    <property type="match status" value="1"/>
</dbReference>
<evidence type="ECO:0000313" key="10">
    <source>
        <dbReference type="Proteomes" id="UP000242188"/>
    </source>
</evidence>
<evidence type="ECO:0000256" key="6">
    <source>
        <dbReference type="PROSITE-ProRule" id="PRU00089"/>
    </source>
</evidence>
<dbReference type="CDD" id="cd20030">
    <property type="entry name" value="FH_FOXN1-like"/>
    <property type="match status" value="1"/>
</dbReference>
<feature type="region of interest" description="Disordered" evidence="7">
    <location>
        <begin position="115"/>
        <end position="137"/>
    </location>
</feature>
<dbReference type="GO" id="GO:0005634">
    <property type="term" value="C:nucleus"/>
    <property type="evidence" value="ECO:0007669"/>
    <property type="project" value="UniProtKB-SubCell"/>
</dbReference>
<keyword evidence="1" id="KW-0217">Developmental protein</keyword>
<dbReference type="GO" id="GO:0000976">
    <property type="term" value="F:transcription cis-regulatory region binding"/>
    <property type="evidence" value="ECO:0007669"/>
    <property type="project" value="TreeGrafter"/>
</dbReference>
<proteinExistence type="predicted"/>
<dbReference type="InterPro" id="IPR001766">
    <property type="entry name" value="Fork_head_dom"/>
</dbReference>
<keyword evidence="3 6" id="KW-0238">DNA-binding</keyword>
<dbReference type="InterPro" id="IPR049624">
    <property type="entry name" value="FOXN1_4"/>
</dbReference>
<dbReference type="PRINTS" id="PR00053">
    <property type="entry name" value="FORKHEAD"/>
</dbReference>
<keyword evidence="2" id="KW-0805">Transcription regulation</keyword>
<evidence type="ECO:0000256" key="4">
    <source>
        <dbReference type="ARBA" id="ARBA00023163"/>
    </source>
</evidence>
<keyword evidence="4" id="KW-0804">Transcription</keyword>
<dbReference type="PROSITE" id="PS00658">
    <property type="entry name" value="FORK_HEAD_2"/>
    <property type="match status" value="1"/>
</dbReference>
<dbReference type="AlphaFoldDB" id="A0A210PYW7"/>
<dbReference type="InterPro" id="IPR036390">
    <property type="entry name" value="WH_DNA-bd_sf"/>
</dbReference>
<protein>
    <submittedName>
        <fullName evidence="9">Forkhead box protein N4</fullName>
    </submittedName>
</protein>
<dbReference type="SUPFAM" id="SSF46785">
    <property type="entry name" value="Winged helix' DNA-binding domain"/>
    <property type="match status" value="1"/>
</dbReference>
<evidence type="ECO:0000313" key="9">
    <source>
        <dbReference type="EMBL" id="OWF41672.1"/>
    </source>
</evidence>
<dbReference type="Pfam" id="PF00250">
    <property type="entry name" value="Forkhead"/>
    <property type="match status" value="1"/>
</dbReference>
<feature type="domain" description="Fork-head" evidence="8">
    <location>
        <begin position="234"/>
        <end position="332"/>
    </location>
</feature>
<comment type="subcellular location">
    <subcellularLocation>
        <location evidence="6">Nucleus</location>
    </subcellularLocation>
</comment>
<dbReference type="OrthoDB" id="10070006at2759"/>